<dbReference type="PANTHER" id="PTHR47215">
    <property type="match status" value="1"/>
</dbReference>
<dbReference type="Proteomes" id="UP000249061">
    <property type="component" value="Unassembled WGS sequence"/>
</dbReference>
<dbReference type="AlphaFoldDB" id="A0A2W5V828"/>
<reference evidence="2 3" key="1">
    <citation type="submission" date="2017-08" db="EMBL/GenBank/DDBJ databases">
        <title>Infants hospitalized years apart are colonized by the same room-sourced microbial strains.</title>
        <authorList>
            <person name="Brooks B."/>
            <person name="Olm M.R."/>
            <person name="Firek B.A."/>
            <person name="Baker R."/>
            <person name="Thomas B.C."/>
            <person name="Morowitz M.J."/>
            <person name="Banfield J.F."/>
        </authorList>
    </citation>
    <scope>NUCLEOTIDE SEQUENCE [LARGE SCALE GENOMIC DNA]</scope>
    <source>
        <strain evidence="2">S2_003_000_R2_14</strain>
    </source>
</reference>
<dbReference type="InterPro" id="IPR017938">
    <property type="entry name" value="Riboflavin_synthase-like_b-brl"/>
</dbReference>
<dbReference type="SUPFAM" id="SSF52343">
    <property type="entry name" value="Ferredoxin reductase-like, C-terminal NADP-linked domain"/>
    <property type="match status" value="1"/>
</dbReference>
<feature type="domain" description="FAD-binding FR-type" evidence="1">
    <location>
        <begin position="42"/>
        <end position="138"/>
    </location>
</feature>
<dbReference type="PROSITE" id="PS51384">
    <property type="entry name" value="FAD_FR"/>
    <property type="match status" value="1"/>
</dbReference>
<dbReference type="Gene3D" id="3.40.50.80">
    <property type="entry name" value="Nucleotide-binding domain of ferredoxin-NADP reductase (FNR) module"/>
    <property type="match status" value="1"/>
</dbReference>
<evidence type="ECO:0000259" key="1">
    <source>
        <dbReference type="PROSITE" id="PS51384"/>
    </source>
</evidence>
<dbReference type="PANTHER" id="PTHR47215:SF1">
    <property type="entry name" value="F9L1.8 PROTEIN"/>
    <property type="match status" value="1"/>
</dbReference>
<dbReference type="SUPFAM" id="SSF63380">
    <property type="entry name" value="Riboflavin synthase domain-like"/>
    <property type="match status" value="1"/>
</dbReference>
<dbReference type="InterPro" id="IPR001433">
    <property type="entry name" value="OxRdtase_FAD/NAD-bd"/>
</dbReference>
<dbReference type="EMBL" id="QFQP01000039">
    <property type="protein sequence ID" value="PZR06291.1"/>
    <property type="molecule type" value="Genomic_DNA"/>
</dbReference>
<dbReference type="PIRSF" id="PIRSF006816">
    <property type="entry name" value="Cyc3_hyd_g"/>
    <property type="match status" value="1"/>
</dbReference>
<organism evidence="2 3">
    <name type="scientific">Archangium gephyra</name>
    <dbReference type="NCBI Taxonomy" id="48"/>
    <lineage>
        <taxon>Bacteria</taxon>
        <taxon>Pseudomonadati</taxon>
        <taxon>Myxococcota</taxon>
        <taxon>Myxococcia</taxon>
        <taxon>Myxococcales</taxon>
        <taxon>Cystobacterineae</taxon>
        <taxon>Archangiaceae</taxon>
        <taxon>Archangium</taxon>
    </lineage>
</organism>
<dbReference type="GO" id="GO:0051537">
    <property type="term" value="F:2 iron, 2 sulfur cluster binding"/>
    <property type="evidence" value="ECO:0007669"/>
    <property type="project" value="InterPro"/>
</dbReference>
<dbReference type="GO" id="GO:0016491">
    <property type="term" value="F:oxidoreductase activity"/>
    <property type="evidence" value="ECO:0007669"/>
    <property type="project" value="InterPro"/>
</dbReference>
<protein>
    <recommendedName>
        <fullName evidence="1">FAD-binding FR-type domain-containing protein</fullName>
    </recommendedName>
</protein>
<gene>
    <name evidence="2" type="ORF">DI536_30625</name>
</gene>
<evidence type="ECO:0000313" key="3">
    <source>
        <dbReference type="Proteomes" id="UP000249061"/>
    </source>
</evidence>
<dbReference type="InterPro" id="IPR039261">
    <property type="entry name" value="FNR_nucleotide-bd"/>
</dbReference>
<evidence type="ECO:0000313" key="2">
    <source>
        <dbReference type="EMBL" id="PZR06291.1"/>
    </source>
</evidence>
<dbReference type="GO" id="GO:0006221">
    <property type="term" value="P:pyrimidine nucleotide biosynthetic process"/>
    <property type="evidence" value="ECO:0007669"/>
    <property type="project" value="InterPro"/>
</dbReference>
<dbReference type="Pfam" id="PF00175">
    <property type="entry name" value="NAD_binding_1"/>
    <property type="match status" value="1"/>
</dbReference>
<proteinExistence type="predicted"/>
<accession>A0A2W5V828</accession>
<dbReference type="Gene3D" id="2.40.30.10">
    <property type="entry name" value="Translation factors"/>
    <property type="match status" value="1"/>
</dbReference>
<dbReference type="GO" id="GO:0050660">
    <property type="term" value="F:flavin adenine dinucleotide binding"/>
    <property type="evidence" value="ECO:0007669"/>
    <property type="project" value="InterPro"/>
</dbReference>
<name>A0A2W5V828_9BACT</name>
<comment type="caution">
    <text evidence="2">The sequence shown here is derived from an EMBL/GenBank/DDBJ whole genome shotgun (WGS) entry which is preliminary data.</text>
</comment>
<sequence length="265" mass="28846">MTTKVVMLQRSNRNVINFTTVISARTGPHSSRRKVLQRAGMSGWRKATITETEVAGPNLQLIRVEVPATVATAFHTPGQFVRVKVGELQSPFAIASAPGSSHFEFFVRTNGDVARAMSALPAGDLIEIALPEGPGFPLERAKGHSLLLVGTGTGWAPLRSVLLALRRRRHEFKNVVGIYGALTPEHVVFDEEFSEMKSEGIDVRVTVTEPISTWTGPVGRVQALLPTNGLEATFAFLCGQPEMTAEVAGLLKSRGLPADRWYINY</sequence>
<dbReference type="InterPro" id="IPR017927">
    <property type="entry name" value="FAD-bd_FR_type"/>
</dbReference>
<dbReference type="InterPro" id="IPR012165">
    <property type="entry name" value="Cyt_c3_hydrogenase_gsu"/>
</dbReference>